<evidence type="ECO:0000313" key="2">
    <source>
        <dbReference type="Proteomes" id="UP001158576"/>
    </source>
</evidence>
<protein>
    <submittedName>
        <fullName evidence="1">Oidioi.mRNA.OKI2018_I69.XSR.g13246.t1.cds</fullName>
    </submittedName>
</protein>
<gene>
    <name evidence="1" type="ORF">OKIOD_LOCUS4804</name>
</gene>
<sequence length="483" mass="54777">MTSEVWAKRMARKSVRAVGIVTLIYILAKLVVTQIIFITESAALNYSEEPSSRTCPRVKLFLDFNQPPKFALREKNFLLPSLGFGFLGQLRGLRESILLSIKLNRTLVLPSAISDKWSDFASEQDFSRGEETIVSLPGLVNLKQVSALISVLPSLERENECKKIDAVFSQKMNFCKEWFKNAIYFGEGENSEPKKGNRLERLRNLENLLQLPPSQFCLNEENPVSTEIEFYPKEESSEQLADLQHFLADSTTNNTLSQKSFFPSPEATCAALFFPNLSFDLGEALEHPSLGSLIAELVFHTQVPHHIVEIAAAFAEGAFFAVEWKFGEEEWSQNCKDLHTAEQKRVEWCKSLRLFRKDDNYHPIAEELLKLARARGSTANTVYIYQEDKSASTSDIENFLRSKGLRVLTVAALRSFLASTFPDCEMLVNSVRISQIELQLAIEADLLFAASSSLWSRTGELERRVRNRPSIANREIIEQLEFN</sequence>
<dbReference type="Proteomes" id="UP001158576">
    <property type="component" value="Chromosome XSR"/>
</dbReference>
<keyword evidence="2" id="KW-1185">Reference proteome</keyword>
<reference evidence="1 2" key="1">
    <citation type="submission" date="2021-04" db="EMBL/GenBank/DDBJ databases">
        <authorList>
            <person name="Bliznina A."/>
        </authorList>
    </citation>
    <scope>NUCLEOTIDE SEQUENCE [LARGE SCALE GENOMIC DNA]</scope>
</reference>
<proteinExistence type="predicted"/>
<evidence type="ECO:0000313" key="1">
    <source>
        <dbReference type="EMBL" id="CAG5094099.1"/>
    </source>
</evidence>
<accession>A0ABN7SA26</accession>
<organism evidence="1 2">
    <name type="scientific">Oikopleura dioica</name>
    <name type="common">Tunicate</name>
    <dbReference type="NCBI Taxonomy" id="34765"/>
    <lineage>
        <taxon>Eukaryota</taxon>
        <taxon>Metazoa</taxon>
        <taxon>Chordata</taxon>
        <taxon>Tunicata</taxon>
        <taxon>Appendicularia</taxon>
        <taxon>Copelata</taxon>
        <taxon>Oikopleuridae</taxon>
        <taxon>Oikopleura</taxon>
    </lineage>
</organism>
<dbReference type="EMBL" id="OU015569">
    <property type="protein sequence ID" value="CAG5094099.1"/>
    <property type="molecule type" value="Genomic_DNA"/>
</dbReference>
<name>A0ABN7SA26_OIKDI</name>